<keyword evidence="7" id="KW-1185">Reference proteome</keyword>
<dbReference type="Proteomes" id="UP001595872">
    <property type="component" value="Unassembled WGS sequence"/>
</dbReference>
<proteinExistence type="predicted"/>
<dbReference type="RefSeq" id="WP_378254743.1">
    <property type="nucleotide sequence ID" value="NZ_JBHSIT010000003.1"/>
</dbReference>
<gene>
    <name evidence="6" type="ORF">ACFPCY_13175</name>
</gene>
<dbReference type="Pfam" id="PF00155">
    <property type="entry name" value="Aminotran_1_2"/>
    <property type="match status" value="1"/>
</dbReference>
<dbReference type="Gene3D" id="3.90.1150.10">
    <property type="entry name" value="Aspartate Aminotransferase, domain 1"/>
    <property type="match status" value="1"/>
</dbReference>
<dbReference type="Gene3D" id="3.40.640.10">
    <property type="entry name" value="Type I PLP-dependent aspartate aminotransferase-like (Major domain)"/>
    <property type="match status" value="1"/>
</dbReference>
<dbReference type="InterPro" id="IPR050087">
    <property type="entry name" value="AON_synthase_class-II"/>
</dbReference>
<organism evidence="6 7">
    <name type="scientific">Actinomadura gamaensis</name>
    <dbReference type="NCBI Taxonomy" id="1763541"/>
    <lineage>
        <taxon>Bacteria</taxon>
        <taxon>Bacillati</taxon>
        <taxon>Actinomycetota</taxon>
        <taxon>Actinomycetes</taxon>
        <taxon>Streptosporangiales</taxon>
        <taxon>Thermomonosporaceae</taxon>
        <taxon>Actinomadura</taxon>
    </lineage>
</organism>
<evidence type="ECO:0000259" key="5">
    <source>
        <dbReference type="Pfam" id="PF00155"/>
    </source>
</evidence>
<dbReference type="SUPFAM" id="SSF53383">
    <property type="entry name" value="PLP-dependent transferases"/>
    <property type="match status" value="1"/>
</dbReference>
<evidence type="ECO:0000256" key="2">
    <source>
        <dbReference type="ARBA" id="ARBA00013187"/>
    </source>
</evidence>
<evidence type="ECO:0000256" key="4">
    <source>
        <dbReference type="ARBA" id="ARBA00047715"/>
    </source>
</evidence>
<comment type="cofactor">
    <cofactor evidence="1">
        <name>pyridoxal 5'-phosphate</name>
        <dbReference type="ChEBI" id="CHEBI:597326"/>
    </cofactor>
</comment>
<evidence type="ECO:0000256" key="1">
    <source>
        <dbReference type="ARBA" id="ARBA00001933"/>
    </source>
</evidence>
<evidence type="ECO:0000313" key="6">
    <source>
        <dbReference type="EMBL" id="MFC4908281.1"/>
    </source>
</evidence>
<dbReference type="GO" id="GO:0008483">
    <property type="term" value="F:transaminase activity"/>
    <property type="evidence" value="ECO:0007669"/>
    <property type="project" value="UniProtKB-KW"/>
</dbReference>
<dbReference type="InterPro" id="IPR015422">
    <property type="entry name" value="PyrdxlP-dep_Trfase_small"/>
</dbReference>
<keyword evidence="3" id="KW-0808">Transferase</keyword>
<dbReference type="InterPro" id="IPR015424">
    <property type="entry name" value="PyrdxlP-dep_Trfase"/>
</dbReference>
<comment type="caution">
    <text evidence="6">The sequence shown here is derived from an EMBL/GenBank/DDBJ whole genome shotgun (WGS) entry which is preliminary data.</text>
</comment>
<evidence type="ECO:0000313" key="7">
    <source>
        <dbReference type="Proteomes" id="UP001595872"/>
    </source>
</evidence>
<dbReference type="InterPro" id="IPR004839">
    <property type="entry name" value="Aminotransferase_I/II_large"/>
</dbReference>
<reference evidence="7" key="1">
    <citation type="journal article" date="2019" name="Int. J. Syst. Evol. Microbiol.">
        <title>The Global Catalogue of Microorganisms (GCM) 10K type strain sequencing project: providing services to taxonomists for standard genome sequencing and annotation.</title>
        <authorList>
            <consortium name="The Broad Institute Genomics Platform"/>
            <consortium name="The Broad Institute Genome Sequencing Center for Infectious Disease"/>
            <person name="Wu L."/>
            <person name="Ma J."/>
        </authorList>
    </citation>
    <scope>NUCLEOTIDE SEQUENCE [LARGE SCALE GENOMIC DNA]</scope>
    <source>
        <strain evidence="7">KLKA75</strain>
    </source>
</reference>
<dbReference type="EC" id="2.3.1.47" evidence="2"/>
<dbReference type="EMBL" id="JBHSIT010000003">
    <property type="protein sequence ID" value="MFC4908281.1"/>
    <property type="molecule type" value="Genomic_DNA"/>
</dbReference>
<sequence length="402" mass="41687">MVDVFDKCVLRSDHEMAASLGIYPYYRPVQARPAAGEVVIDGRTLVLASSNDYLGLSGDPRLAEAAARAAGELGCGNGSSRIATGSLALHEELEGRLAEFVGFEAVMVVSTGYQANLALAPLLGPRETVAADLDVHASVIDAARLGGTRLRRFRHNDAAHLARLLEQTRPDAPRVVVTEGMFSVTGDVVDLPGIAEVAQRYGARLVVDSGHDLGLLGAGGRGVGEHFGMQPAIDVQTFALSKTLGSLGGAVAGPERVIAYLRNRGRAALFSASLPPSCTAAALRALDIVADEPERRSRVAAVAERLSTGLAELGFATPVTSTPIMAVPIGDTLTCLQMAAGLLDCGVFALPMVAPSVPEGQAVIRLGATAAHTDAQVDRILEAFATTGRRLGLLEALAAAEG</sequence>
<evidence type="ECO:0000256" key="3">
    <source>
        <dbReference type="ARBA" id="ARBA00022679"/>
    </source>
</evidence>
<name>A0ABV9TVX7_9ACTN</name>
<feature type="domain" description="Aminotransferase class I/classII large" evidence="5">
    <location>
        <begin position="49"/>
        <end position="384"/>
    </location>
</feature>
<comment type="catalytic activity">
    <reaction evidence="4">
        <text>6-carboxyhexanoyl-[ACP] + L-alanine + H(+) = (8S)-8-amino-7-oxononanoate + holo-[ACP] + CO2</text>
        <dbReference type="Rhea" id="RHEA:42288"/>
        <dbReference type="Rhea" id="RHEA-COMP:9685"/>
        <dbReference type="Rhea" id="RHEA-COMP:9955"/>
        <dbReference type="ChEBI" id="CHEBI:15378"/>
        <dbReference type="ChEBI" id="CHEBI:16526"/>
        <dbReference type="ChEBI" id="CHEBI:57972"/>
        <dbReference type="ChEBI" id="CHEBI:64479"/>
        <dbReference type="ChEBI" id="CHEBI:78846"/>
        <dbReference type="ChEBI" id="CHEBI:149468"/>
        <dbReference type="EC" id="2.3.1.47"/>
    </reaction>
</comment>
<dbReference type="PANTHER" id="PTHR13693:SF3">
    <property type="entry name" value="LD36009P"/>
    <property type="match status" value="1"/>
</dbReference>
<dbReference type="InterPro" id="IPR015421">
    <property type="entry name" value="PyrdxlP-dep_Trfase_major"/>
</dbReference>
<protein>
    <recommendedName>
        <fullName evidence="2">8-amino-7-oxononanoate synthase</fullName>
        <ecNumber evidence="2">2.3.1.47</ecNumber>
    </recommendedName>
</protein>
<accession>A0ABV9TVX7</accession>
<keyword evidence="6" id="KW-0032">Aminotransferase</keyword>
<dbReference type="PANTHER" id="PTHR13693">
    <property type="entry name" value="CLASS II AMINOTRANSFERASE/8-AMINO-7-OXONONANOATE SYNTHASE"/>
    <property type="match status" value="1"/>
</dbReference>